<feature type="region of interest" description="Disordered" evidence="1">
    <location>
        <begin position="1"/>
        <end position="50"/>
    </location>
</feature>
<accession>A0A8X6QBH0</accession>
<dbReference type="EMBL" id="BMAW01028046">
    <property type="protein sequence ID" value="GFU05316.1"/>
    <property type="molecule type" value="Genomic_DNA"/>
</dbReference>
<sequence>MSGRRSLPATMRSLASMMKLGKQRPPPEEDERKSLKDSDQLEYGGGEDSYTANISRPALSSCIAWHKLTYY</sequence>
<feature type="compositionally biased region" description="Basic and acidic residues" evidence="1">
    <location>
        <begin position="25"/>
        <end position="39"/>
    </location>
</feature>
<organism evidence="2 3">
    <name type="scientific">Nephila pilipes</name>
    <name type="common">Giant wood spider</name>
    <name type="synonym">Nephila maculata</name>
    <dbReference type="NCBI Taxonomy" id="299642"/>
    <lineage>
        <taxon>Eukaryota</taxon>
        <taxon>Metazoa</taxon>
        <taxon>Ecdysozoa</taxon>
        <taxon>Arthropoda</taxon>
        <taxon>Chelicerata</taxon>
        <taxon>Arachnida</taxon>
        <taxon>Araneae</taxon>
        <taxon>Araneomorphae</taxon>
        <taxon>Entelegynae</taxon>
        <taxon>Araneoidea</taxon>
        <taxon>Nephilidae</taxon>
        <taxon>Nephila</taxon>
    </lineage>
</organism>
<reference evidence="2" key="1">
    <citation type="submission" date="2020-08" db="EMBL/GenBank/DDBJ databases">
        <title>Multicomponent nature underlies the extraordinary mechanical properties of spider dragline silk.</title>
        <authorList>
            <person name="Kono N."/>
            <person name="Nakamura H."/>
            <person name="Mori M."/>
            <person name="Yoshida Y."/>
            <person name="Ohtoshi R."/>
            <person name="Malay A.D."/>
            <person name="Moran D.A.P."/>
            <person name="Tomita M."/>
            <person name="Numata K."/>
            <person name="Arakawa K."/>
        </authorList>
    </citation>
    <scope>NUCLEOTIDE SEQUENCE</scope>
</reference>
<protein>
    <submittedName>
        <fullName evidence="2">Uncharacterized protein</fullName>
    </submittedName>
</protein>
<evidence type="ECO:0000313" key="3">
    <source>
        <dbReference type="Proteomes" id="UP000887013"/>
    </source>
</evidence>
<gene>
    <name evidence="2" type="ORF">NPIL_615671</name>
</gene>
<evidence type="ECO:0000313" key="2">
    <source>
        <dbReference type="EMBL" id="GFU05316.1"/>
    </source>
</evidence>
<proteinExistence type="predicted"/>
<evidence type="ECO:0000256" key="1">
    <source>
        <dbReference type="SAM" id="MobiDB-lite"/>
    </source>
</evidence>
<comment type="caution">
    <text evidence="2">The sequence shown here is derived from an EMBL/GenBank/DDBJ whole genome shotgun (WGS) entry which is preliminary data.</text>
</comment>
<keyword evidence="3" id="KW-1185">Reference proteome</keyword>
<dbReference type="Proteomes" id="UP000887013">
    <property type="component" value="Unassembled WGS sequence"/>
</dbReference>
<dbReference type="AlphaFoldDB" id="A0A8X6QBH0"/>
<name>A0A8X6QBH0_NEPPI</name>